<reference evidence="2" key="1">
    <citation type="submission" date="2017-05" db="EMBL/GenBank/DDBJ databases">
        <authorList>
            <person name="Sharma S."/>
            <person name="Sidhu C."/>
            <person name="Pinnaka A.K."/>
        </authorList>
    </citation>
    <scope>NUCLEOTIDE SEQUENCE [LARGE SCALE GENOMIC DNA]</scope>
    <source>
        <strain evidence="2">AK93</strain>
    </source>
</reference>
<dbReference type="Proteomes" id="UP000256763">
    <property type="component" value="Unassembled WGS sequence"/>
</dbReference>
<organism evidence="1 2">
    <name type="scientific">Alkalilimnicola ehrlichii</name>
    <dbReference type="NCBI Taxonomy" id="351052"/>
    <lineage>
        <taxon>Bacteria</taxon>
        <taxon>Pseudomonadati</taxon>
        <taxon>Pseudomonadota</taxon>
        <taxon>Gammaproteobacteria</taxon>
        <taxon>Chromatiales</taxon>
        <taxon>Ectothiorhodospiraceae</taxon>
        <taxon>Alkalilimnicola</taxon>
    </lineage>
</organism>
<dbReference type="AlphaFoldDB" id="A0A3E0WTS8"/>
<dbReference type="EMBL" id="NFZW01000012">
    <property type="protein sequence ID" value="RFA35395.1"/>
    <property type="molecule type" value="Genomic_DNA"/>
</dbReference>
<evidence type="ECO:0000313" key="1">
    <source>
        <dbReference type="EMBL" id="RFA35395.1"/>
    </source>
</evidence>
<name>A0A3E0WTS8_9GAMM</name>
<dbReference type="OrthoDB" id="5704015at2"/>
<proteinExistence type="predicted"/>
<protein>
    <recommendedName>
        <fullName evidence="3">Beta-ketoacyl synthase N-terminal domain-containing protein</fullName>
    </recommendedName>
</protein>
<accession>A0A3E0WTS8</accession>
<gene>
    <name evidence="1" type="ORF">CAL65_13020</name>
</gene>
<dbReference type="RefSeq" id="WP_116303116.1">
    <property type="nucleotide sequence ID" value="NZ_NFZV01000017.1"/>
</dbReference>
<comment type="caution">
    <text evidence="1">The sequence shown here is derived from an EMBL/GenBank/DDBJ whole genome shotgun (WGS) entry which is preliminary data.</text>
</comment>
<evidence type="ECO:0008006" key="3">
    <source>
        <dbReference type="Google" id="ProtNLM"/>
    </source>
</evidence>
<sequence>MIRIIGVGTATQAGNQPFAALAALATNRVGARPEADKRAPAVRGGENVPILVARAGTEDVYGPDWEELLLPSPYDSPPPLADDHIVREFYLADTPQERMMRLAHFALKPLLASLPDSALTESTLVYLLVPPPDVTRSRGVDWEHVIERLRVSNRRLAPCQFRCVPLQESAADELNSVQAELAAGHWHTVLFGGVDSLVDARTLWELALQEGRAATEGSGQGVVAGEAAAFIALSGADADDGATHSYLAAVASEPEPNVGQADERIMSGLYNAARRALEQAGWVPQRVDQVSVNLQAEVVDELEWHQVSRRLWRVADGLRAPPLQRPAAVFGDVGVAALPLQLALADAEIHYHNEWQQFGAYATPTAILICEASDKPVRGAVCLQAIS</sequence>
<evidence type="ECO:0000313" key="2">
    <source>
        <dbReference type="Proteomes" id="UP000256763"/>
    </source>
</evidence>
<keyword evidence="2" id="KW-1185">Reference proteome</keyword>